<dbReference type="AlphaFoldDB" id="A0A8T9T0P2"/>
<dbReference type="Proteomes" id="UP000829925">
    <property type="component" value="Chromosome"/>
</dbReference>
<name>A0A8T9T0P2_9BACT</name>
<evidence type="ECO:0000256" key="1">
    <source>
        <dbReference type="PIRSR" id="PIRSR640198-1"/>
    </source>
</evidence>
<evidence type="ECO:0000256" key="3">
    <source>
        <dbReference type="PIRSR" id="PIRSR640198-3"/>
    </source>
</evidence>
<evidence type="ECO:0000313" key="5">
    <source>
        <dbReference type="EMBL" id="UOR05666.1"/>
    </source>
</evidence>
<dbReference type="InterPro" id="IPR036597">
    <property type="entry name" value="Fido-like_dom_sf"/>
</dbReference>
<protein>
    <submittedName>
        <fullName evidence="5">Fic family protein</fullName>
    </submittedName>
</protein>
<accession>A0A8T9T0P2</accession>
<dbReference type="KEGG" id="haei:MUN82_00865"/>
<gene>
    <name evidence="5" type="ORF">MUN82_00865</name>
</gene>
<keyword evidence="6" id="KW-1185">Reference proteome</keyword>
<dbReference type="PANTHER" id="PTHR13504">
    <property type="entry name" value="FIDO DOMAIN-CONTAINING PROTEIN DDB_G0283145"/>
    <property type="match status" value="1"/>
</dbReference>
<dbReference type="RefSeq" id="WP_245094008.1">
    <property type="nucleotide sequence ID" value="NZ_CP095053.1"/>
</dbReference>
<dbReference type="InterPro" id="IPR040198">
    <property type="entry name" value="Fido_containing"/>
</dbReference>
<dbReference type="Gene3D" id="1.10.3290.10">
    <property type="entry name" value="Fido-like domain"/>
    <property type="match status" value="1"/>
</dbReference>
<feature type="binding site" evidence="2">
    <location>
        <begin position="190"/>
        <end position="197"/>
    </location>
    <ligand>
        <name>ATP</name>
        <dbReference type="ChEBI" id="CHEBI:30616"/>
    </ligand>
</feature>
<evidence type="ECO:0000256" key="2">
    <source>
        <dbReference type="PIRSR" id="PIRSR640198-2"/>
    </source>
</evidence>
<dbReference type="EMBL" id="CP095053">
    <property type="protein sequence ID" value="UOR05666.1"/>
    <property type="molecule type" value="Genomic_DNA"/>
</dbReference>
<feature type="site" description="Important for autoinhibition of adenylyltransferase activity" evidence="3">
    <location>
        <position position="38"/>
    </location>
</feature>
<dbReference type="InterPro" id="IPR003812">
    <property type="entry name" value="Fido"/>
</dbReference>
<proteinExistence type="predicted"/>
<evidence type="ECO:0000313" key="6">
    <source>
        <dbReference type="Proteomes" id="UP000829925"/>
    </source>
</evidence>
<dbReference type="Pfam" id="PF02661">
    <property type="entry name" value="Fic"/>
    <property type="match status" value="1"/>
</dbReference>
<dbReference type="PANTHER" id="PTHR13504:SF38">
    <property type="entry name" value="FIDO DOMAIN-CONTAINING PROTEIN"/>
    <property type="match status" value="1"/>
</dbReference>
<dbReference type="SUPFAM" id="SSF140931">
    <property type="entry name" value="Fic-like"/>
    <property type="match status" value="1"/>
</dbReference>
<dbReference type="PROSITE" id="PS51459">
    <property type="entry name" value="FIDO"/>
    <property type="match status" value="1"/>
</dbReference>
<feature type="domain" description="Fido" evidence="4">
    <location>
        <begin position="88"/>
        <end position="243"/>
    </location>
</feature>
<keyword evidence="2" id="KW-0547">Nucleotide-binding</keyword>
<organism evidence="5 6">
    <name type="scientific">Hymenobacter aerilatus</name>
    <dbReference type="NCBI Taxonomy" id="2932251"/>
    <lineage>
        <taxon>Bacteria</taxon>
        <taxon>Pseudomonadati</taxon>
        <taxon>Bacteroidota</taxon>
        <taxon>Cytophagia</taxon>
        <taxon>Cytophagales</taxon>
        <taxon>Hymenobacteraceae</taxon>
        <taxon>Hymenobacter</taxon>
    </lineage>
</organism>
<evidence type="ECO:0000259" key="4">
    <source>
        <dbReference type="PROSITE" id="PS51459"/>
    </source>
</evidence>
<keyword evidence="2" id="KW-0067">ATP-binding</keyword>
<feature type="active site" evidence="1">
    <location>
        <position position="186"/>
    </location>
</feature>
<reference evidence="5 6" key="1">
    <citation type="submission" date="2022-04" db="EMBL/GenBank/DDBJ databases">
        <title>Hymenobacter sp. isolated from the air.</title>
        <authorList>
            <person name="Won M."/>
            <person name="Lee C.-M."/>
            <person name="Woen H.-Y."/>
            <person name="Kwon S.-W."/>
        </authorList>
    </citation>
    <scope>NUCLEOTIDE SEQUENCE [LARGE SCALE GENOMIC DNA]</scope>
    <source>
        <strain evidence="6">5413 J-13</strain>
    </source>
</reference>
<dbReference type="GO" id="GO:0005524">
    <property type="term" value="F:ATP binding"/>
    <property type="evidence" value="ECO:0007669"/>
    <property type="project" value="UniProtKB-KW"/>
</dbReference>
<sequence>MDLLKRELDELRPLSPEQEARILQKFRLDWNYNSNAIEGNSLTLGETRSLLLHGLTAEGKPLRDHLDIKGHNEAVRGLEEMVHDERPLTEQFIREMHQVLLGEGYDVPAQTPDGQPTRKHVQPGRYKSSPNNVLTVTGEMFYFASPEETPAKMTDLVAWYRQEAEQSTLHPVALAAEFHYRFVRIHPFDDGNGRMSRLLMNLILLRHGYPMTVIKATDRNRYLAALAEADAGEIEPFYRFINENVAASLQLMIRAAKGESIDEPDDLDKKLALLKKQVLYQKDAIQILWNEETQENIYTDLLEKWIDILDNQSKIFEDLFMQKSYLVYLSSNIDNSSHTIQKNDLHEFKDSLKNYSKSLNKELEFITIQKRFHHFRQLGNGFNTGIMIVFNFQEDHFTVSNVVLTGFDNKTLEYYWRENSIKSVYHSDYDTELIKNNIYKSITKLYEYLESKALLNIEPQ</sequence>